<feature type="domain" description="Glutamine amidotransferase" evidence="1">
    <location>
        <begin position="38"/>
        <end position="172"/>
    </location>
</feature>
<dbReference type="RefSeq" id="WP_193808489.1">
    <property type="nucleotide sequence ID" value="NZ_CP087714.1"/>
</dbReference>
<sequence length="220" mass="25704">MKILAIKNHRAEGLGYIEELFREKGVEYEYCEAWNGERKVDGDGYIILGGPMGVYEAEKYPFLKWEMDLIAKNYDKKPILGVCLGSQLIAGSFGKRVYPYRKEIGWFWIDKVREDELFRGFPEKLEVFQWHGDTFDIPDNATMLFSGKEVPNQGFRIGEAVGIQFHIEMTLELIEKWVKTTEGVPESIIEESKERIEEHNRLCEIMVDNLINYLEKKHKV</sequence>
<dbReference type="Gene3D" id="3.40.50.880">
    <property type="match status" value="1"/>
</dbReference>
<dbReference type="InterPro" id="IPR017926">
    <property type="entry name" value="GATASE"/>
</dbReference>
<proteinExistence type="predicted"/>
<protein>
    <submittedName>
        <fullName evidence="2">Type 1 glutamine amidotransferase</fullName>
    </submittedName>
</protein>
<reference evidence="2 3" key="1">
    <citation type="submission" date="2021-11" db="EMBL/GenBank/DDBJ databases">
        <title>Whole genome of Geoglobus acetivorans.</title>
        <authorList>
            <person name="Liu D."/>
        </authorList>
    </citation>
    <scope>NUCLEOTIDE SEQUENCE [LARGE SCALE GENOMIC DNA]</scope>
    <source>
        <strain evidence="2 3">SBH6</strain>
    </source>
</reference>
<gene>
    <name evidence="2" type="ORF">LPQ35_07885</name>
</gene>
<dbReference type="Proteomes" id="UP001492541">
    <property type="component" value="Chromosome"/>
</dbReference>
<name>A0ABZ3H1X3_GEOAI</name>
<dbReference type="InterPro" id="IPR029062">
    <property type="entry name" value="Class_I_gatase-like"/>
</dbReference>
<dbReference type="PANTHER" id="PTHR42695">
    <property type="entry name" value="GLUTAMINE AMIDOTRANSFERASE YLR126C-RELATED"/>
    <property type="match status" value="1"/>
</dbReference>
<keyword evidence="3" id="KW-1185">Reference proteome</keyword>
<dbReference type="InterPro" id="IPR044992">
    <property type="entry name" value="ChyE-like"/>
</dbReference>
<evidence type="ECO:0000313" key="3">
    <source>
        <dbReference type="Proteomes" id="UP001492541"/>
    </source>
</evidence>
<dbReference type="GeneID" id="90449600"/>
<dbReference type="Pfam" id="PF00117">
    <property type="entry name" value="GATase"/>
    <property type="match status" value="1"/>
</dbReference>
<evidence type="ECO:0000259" key="1">
    <source>
        <dbReference type="Pfam" id="PF00117"/>
    </source>
</evidence>
<dbReference type="PROSITE" id="PS51273">
    <property type="entry name" value="GATASE_TYPE_1"/>
    <property type="match status" value="1"/>
</dbReference>
<keyword evidence="2" id="KW-0315">Glutamine amidotransferase</keyword>
<dbReference type="SUPFAM" id="SSF52317">
    <property type="entry name" value="Class I glutamine amidotransferase-like"/>
    <property type="match status" value="1"/>
</dbReference>
<accession>A0ABZ3H1X3</accession>
<dbReference type="CDD" id="cd01741">
    <property type="entry name" value="GATase1_1"/>
    <property type="match status" value="1"/>
</dbReference>
<dbReference type="PANTHER" id="PTHR42695:SF5">
    <property type="entry name" value="GLUTAMINE AMIDOTRANSFERASE YLR126C-RELATED"/>
    <property type="match status" value="1"/>
</dbReference>
<evidence type="ECO:0000313" key="2">
    <source>
        <dbReference type="EMBL" id="XAT63171.1"/>
    </source>
</evidence>
<organism evidence="2 3">
    <name type="scientific">Geoglobus acetivorans</name>
    <dbReference type="NCBI Taxonomy" id="565033"/>
    <lineage>
        <taxon>Archaea</taxon>
        <taxon>Methanobacteriati</taxon>
        <taxon>Methanobacteriota</taxon>
        <taxon>Archaeoglobi</taxon>
        <taxon>Archaeoglobales</taxon>
        <taxon>Archaeoglobaceae</taxon>
        <taxon>Geoglobus</taxon>
    </lineage>
</organism>
<dbReference type="EMBL" id="CP087714">
    <property type="protein sequence ID" value="XAT63171.1"/>
    <property type="molecule type" value="Genomic_DNA"/>
</dbReference>